<feature type="region of interest" description="Disordered" evidence="1">
    <location>
        <begin position="31"/>
        <end position="186"/>
    </location>
</feature>
<dbReference type="OrthoDB" id="447290at2759"/>
<dbReference type="AlphaFoldDB" id="A0A2S5B3I9"/>
<organism evidence="2 3">
    <name type="scientific">Rhodotorula taiwanensis</name>
    <dbReference type="NCBI Taxonomy" id="741276"/>
    <lineage>
        <taxon>Eukaryota</taxon>
        <taxon>Fungi</taxon>
        <taxon>Dikarya</taxon>
        <taxon>Basidiomycota</taxon>
        <taxon>Pucciniomycotina</taxon>
        <taxon>Microbotryomycetes</taxon>
        <taxon>Sporidiobolales</taxon>
        <taxon>Sporidiobolaceae</taxon>
        <taxon>Rhodotorula</taxon>
    </lineage>
</organism>
<dbReference type="Proteomes" id="UP000237144">
    <property type="component" value="Unassembled WGS sequence"/>
</dbReference>
<name>A0A2S5B3I9_9BASI</name>
<feature type="compositionally biased region" description="Basic and acidic residues" evidence="1">
    <location>
        <begin position="133"/>
        <end position="154"/>
    </location>
</feature>
<comment type="caution">
    <text evidence="2">The sequence shown here is derived from an EMBL/GenBank/DDBJ whole genome shotgun (WGS) entry which is preliminary data.</text>
</comment>
<gene>
    <name evidence="2" type="ORF">BMF94_5651</name>
</gene>
<reference evidence="2 3" key="1">
    <citation type="journal article" date="2018" name="Front. Microbiol.">
        <title>Prospects for Fungal Bioremediation of Acidic Radioactive Waste Sites: Characterization and Genome Sequence of Rhodotorula taiwanensis MD1149.</title>
        <authorList>
            <person name="Tkavc R."/>
            <person name="Matrosova V.Y."/>
            <person name="Grichenko O.E."/>
            <person name="Gostincar C."/>
            <person name="Volpe R.P."/>
            <person name="Klimenkova P."/>
            <person name="Gaidamakova E.K."/>
            <person name="Zhou C.E."/>
            <person name="Stewart B.J."/>
            <person name="Lyman M.G."/>
            <person name="Malfatti S.A."/>
            <person name="Rubinfeld B."/>
            <person name="Courtot M."/>
            <person name="Singh J."/>
            <person name="Dalgard C.L."/>
            <person name="Hamilton T."/>
            <person name="Frey K.G."/>
            <person name="Gunde-Cimerman N."/>
            <person name="Dugan L."/>
            <person name="Daly M.J."/>
        </authorList>
    </citation>
    <scope>NUCLEOTIDE SEQUENCE [LARGE SCALE GENOMIC DNA]</scope>
    <source>
        <strain evidence="2 3">MD1149</strain>
    </source>
</reference>
<feature type="region of interest" description="Disordered" evidence="1">
    <location>
        <begin position="363"/>
        <end position="428"/>
    </location>
</feature>
<feature type="region of interest" description="Disordered" evidence="1">
    <location>
        <begin position="523"/>
        <end position="698"/>
    </location>
</feature>
<feature type="compositionally biased region" description="Acidic residues" evidence="1">
    <location>
        <begin position="67"/>
        <end position="76"/>
    </location>
</feature>
<protein>
    <submittedName>
        <fullName evidence="2">Uncharacterized protein</fullName>
    </submittedName>
</protein>
<feature type="compositionally biased region" description="Basic and acidic residues" evidence="1">
    <location>
        <begin position="527"/>
        <end position="558"/>
    </location>
</feature>
<feature type="compositionally biased region" description="Low complexity" evidence="1">
    <location>
        <begin position="603"/>
        <end position="619"/>
    </location>
</feature>
<feature type="region of interest" description="Disordered" evidence="1">
    <location>
        <begin position="443"/>
        <end position="506"/>
    </location>
</feature>
<dbReference type="EMBL" id="PJQD01000085">
    <property type="protein sequence ID" value="POY71339.1"/>
    <property type="molecule type" value="Genomic_DNA"/>
</dbReference>
<accession>A0A2S5B3I9</accession>
<evidence type="ECO:0000313" key="2">
    <source>
        <dbReference type="EMBL" id="POY71339.1"/>
    </source>
</evidence>
<evidence type="ECO:0000313" key="3">
    <source>
        <dbReference type="Proteomes" id="UP000237144"/>
    </source>
</evidence>
<feature type="compositionally biased region" description="Polar residues" evidence="1">
    <location>
        <begin position="53"/>
        <end position="63"/>
    </location>
</feature>
<feature type="region of interest" description="Disordered" evidence="1">
    <location>
        <begin position="760"/>
        <end position="805"/>
    </location>
</feature>
<feature type="region of interest" description="Disordered" evidence="1">
    <location>
        <begin position="207"/>
        <end position="322"/>
    </location>
</feature>
<feature type="compositionally biased region" description="Pro residues" evidence="1">
    <location>
        <begin position="630"/>
        <end position="647"/>
    </location>
</feature>
<feature type="compositionally biased region" description="Basic and acidic residues" evidence="1">
    <location>
        <begin position="450"/>
        <end position="465"/>
    </location>
</feature>
<keyword evidence="3" id="KW-1185">Reference proteome</keyword>
<evidence type="ECO:0000256" key="1">
    <source>
        <dbReference type="SAM" id="MobiDB-lite"/>
    </source>
</evidence>
<proteinExistence type="predicted"/>
<sequence>MAQCCGCDCGHRSWDGQSENGAVDASQRLIRPLPAKRSRVPSAPLPPPGMLTGVTSNGQTGAQDYSSESDADDEDIDDRHIRSARAERRLRQISKEADAKRQPRQTEGVRPAARSGSWAAATPGGPPSQFPDRLADEAHDGSTHTSNSHDHESTNTESPPTSPASVSPRLKASRPDDVGGGSVLFGDEGRRIVDSLASASSFSPAGLFGGLGLATLHPSLTPSGGERERDDIDDDDYLDGDEDTYGVVDRNHPPVEPTAASQQAAMALVVGAGGSNKKKRKIPGIAEVRETPLPVAEDDAEGNASSLSAGPPIPTTLPSDPRELFADKGLLAPLNPPRTAEAALAKWRLRPPHVSLCPSCYSSRRARRKRFRRDDAKAPPISLPSAPRFVPPAQPREGPPRLPPGSGAKGSKAIKLAMKAAKEREKEKDRIRKLFGIVLLPPEIWEDDNPSPREVTEAIKKDLDRRRRTLAQAPSGGSPPDKPRDTDAPSQSSDLLLSPHPPNLDLFTFVQPATEVIESRWTALNEQKVRLRAAKERAAKARAEEERRRKEKEARDAEAPAAALPDTAQPAPNASQPGAQAVPGPAPATKSTATGQQKPARPPTHAAAPPTATKEALPTQKAAVAQTGPEGPPPAAPLPPIPAPPVPASTRKAPPKKGKKKRSAHANALNVHHRDNYVPSRSPAPGAAANEPPPRFMSWPASEEALASAGPYASTCGGGHFCGPDEWLCLFCEYELFYGEESLLYKAIGRRKNVLKVRKKAQDRANKAAHGATGSNTAQPEASAPRPPVPAPVSAPITPQVEEIS</sequence>
<feature type="compositionally biased region" description="Basic residues" evidence="1">
    <location>
        <begin position="653"/>
        <end position="664"/>
    </location>
</feature>
<feature type="compositionally biased region" description="Basic and acidic residues" evidence="1">
    <location>
        <begin position="77"/>
        <end position="101"/>
    </location>
</feature>
<feature type="compositionally biased region" description="Polar residues" evidence="1">
    <location>
        <begin position="155"/>
        <end position="165"/>
    </location>
</feature>
<feature type="compositionally biased region" description="Acidic residues" evidence="1">
    <location>
        <begin position="231"/>
        <end position="244"/>
    </location>
</feature>